<feature type="transmembrane region" description="Helical" evidence="1">
    <location>
        <begin position="20"/>
        <end position="39"/>
    </location>
</feature>
<dbReference type="AlphaFoldDB" id="A0A644WCV5"/>
<feature type="transmembrane region" description="Helical" evidence="1">
    <location>
        <begin position="168"/>
        <end position="189"/>
    </location>
</feature>
<keyword evidence="1" id="KW-0472">Membrane</keyword>
<gene>
    <name evidence="2" type="ORF">SDC9_47822</name>
</gene>
<sequence>MEFNLIRFWSLCKRDFKLNLRTDIFMLSVMGIISGFFLLNNRGGLTSFALFLLVLFGFAIFKEYHKKTSKTNILMLPVSNLERFLSVFVRAFIYYPIILSVFMILGSFMIGVLYSGIGVGFDFTLLPKFYVEIVKEWGESFLETHFVFSLFFFGSIFYKKNAGLKISLLLMGIIFSVFILFFIIAHYFFGAHEIHNLKPMVELSDPIGIIIGIVVTIFLLWISYLRVTEEQV</sequence>
<comment type="caution">
    <text evidence="2">The sequence shown here is derived from an EMBL/GenBank/DDBJ whole genome shotgun (WGS) entry which is preliminary data.</text>
</comment>
<feature type="transmembrane region" description="Helical" evidence="1">
    <location>
        <begin position="209"/>
        <end position="227"/>
    </location>
</feature>
<keyword evidence="1" id="KW-1133">Transmembrane helix</keyword>
<accession>A0A644WCV5</accession>
<dbReference type="EMBL" id="VSSQ01000807">
    <property type="protein sequence ID" value="MPM01582.1"/>
    <property type="molecule type" value="Genomic_DNA"/>
</dbReference>
<reference evidence="2" key="1">
    <citation type="submission" date="2019-08" db="EMBL/GenBank/DDBJ databases">
        <authorList>
            <person name="Kucharzyk K."/>
            <person name="Murdoch R.W."/>
            <person name="Higgins S."/>
            <person name="Loffler F."/>
        </authorList>
    </citation>
    <scope>NUCLEOTIDE SEQUENCE</scope>
</reference>
<feature type="transmembrane region" description="Helical" evidence="1">
    <location>
        <begin position="92"/>
        <end position="117"/>
    </location>
</feature>
<name>A0A644WCV5_9ZZZZ</name>
<evidence type="ECO:0000256" key="1">
    <source>
        <dbReference type="SAM" id="Phobius"/>
    </source>
</evidence>
<organism evidence="2">
    <name type="scientific">bioreactor metagenome</name>
    <dbReference type="NCBI Taxonomy" id="1076179"/>
    <lineage>
        <taxon>unclassified sequences</taxon>
        <taxon>metagenomes</taxon>
        <taxon>ecological metagenomes</taxon>
    </lineage>
</organism>
<proteinExistence type="predicted"/>
<feature type="transmembrane region" description="Helical" evidence="1">
    <location>
        <begin position="45"/>
        <end position="61"/>
    </location>
</feature>
<feature type="transmembrane region" description="Helical" evidence="1">
    <location>
        <begin position="137"/>
        <end position="156"/>
    </location>
</feature>
<evidence type="ECO:0000313" key="2">
    <source>
        <dbReference type="EMBL" id="MPM01582.1"/>
    </source>
</evidence>
<keyword evidence="1" id="KW-0812">Transmembrane</keyword>
<protein>
    <submittedName>
        <fullName evidence="2">Uncharacterized protein</fullName>
    </submittedName>
</protein>